<name>A0A0C1MXX5_9RICK</name>
<evidence type="ECO:0000313" key="2">
    <source>
        <dbReference type="Proteomes" id="UP000031258"/>
    </source>
</evidence>
<sequence>MFLLNWMGNYNMTSSLSFIQILDKVRLNDAGYVQLDVSTLSLTEQDITLLAESITGNTVIGNVYWGKTPKGSRSLIKKIEAKIESNNINYQKYPTDYIHVLLAKHVYQDSKEGDLVKVSLEEGTIIDLSDWKVHKVVSDNEKSGYYGAIYINDITHKVVLAHRGTEIELKKVLT</sequence>
<accession>A0A0C1MXX5</accession>
<protein>
    <submittedName>
        <fullName evidence="1">Uncharacterized protein</fullName>
    </submittedName>
</protein>
<organism evidence="1 2">
    <name type="scientific">Candidatus Jidaibacter acanthamoebae</name>
    <dbReference type="NCBI Taxonomy" id="86105"/>
    <lineage>
        <taxon>Bacteria</taxon>
        <taxon>Pseudomonadati</taxon>
        <taxon>Pseudomonadota</taxon>
        <taxon>Alphaproteobacteria</taxon>
        <taxon>Rickettsiales</taxon>
        <taxon>Candidatus Midichloriaceae</taxon>
        <taxon>Candidatus Jidaibacter</taxon>
    </lineage>
</organism>
<dbReference type="Proteomes" id="UP000031258">
    <property type="component" value="Unassembled WGS sequence"/>
</dbReference>
<dbReference type="AlphaFoldDB" id="A0A0C1MXX5"/>
<evidence type="ECO:0000313" key="1">
    <source>
        <dbReference type="EMBL" id="KIE04791.1"/>
    </source>
</evidence>
<dbReference type="EMBL" id="JSWE01000145">
    <property type="protein sequence ID" value="KIE04791.1"/>
    <property type="molecule type" value="Genomic_DNA"/>
</dbReference>
<keyword evidence="2" id="KW-1185">Reference proteome</keyword>
<gene>
    <name evidence="1" type="ORF">NF27_FW00050</name>
</gene>
<reference evidence="1 2" key="1">
    <citation type="submission" date="2014-11" db="EMBL/GenBank/DDBJ databases">
        <title>A Rickettsiales Symbiont of Amoebae With Ancient Features.</title>
        <authorList>
            <person name="Schulz F."/>
            <person name="Martijn J."/>
            <person name="Wascher F."/>
            <person name="Kostanjsek R."/>
            <person name="Ettema T.J."/>
            <person name="Horn M."/>
        </authorList>
    </citation>
    <scope>NUCLEOTIDE SEQUENCE [LARGE SCALE GENOMIC DNA]</scope>
    <source>
        <strain evidence="1 2">UWC36</strain>
    </source>
</reference>
<dbReference type="STRING" id="86105.NF27_FW00050"/>
<comment type="caution">
    <text evidence="1">The sequence shown here is derived from an EMBL/GenBank/DDBJ whole genome shotgun (WGS) entry which is preliminary data.</text>
</comment>
<proteinExistence type="predicted"/>